<feature type="region of interest" description="Disordered" evidence="1">
    <location>
        <begin position="134"/>
        <end position="158"/>
    </location>
</feature>
<dbReference type="AlphaFoldDB" id="A0A7R9KQ67"/>
<feature type="non-terminal residue" evidence="3">
    <location>
        <position position="204"/>
    </location>
</feature>
<evidence type="ECO:0000259" key="2">
    <source>
        <dbReference type="Pfam" id="PF02383"/>
    </source>
</evidence>
<dbReference type="EMBL" id="OC858032">
    <property type="protein sequence ID" value="CAD7625950.1"/>
    <property type="molecule type" value="Genomic_DNA"/>
</dbReference>
<dbReference type="EMBL" id="CAJPIZ010003457">
    <property type="protein sequence ID" value="CAG2106380.1"/>
    <property type="molecule type" value="Genomic_DNA"/>
</dbReference>
<feature type="compositionally biased region" description="Basic and acidic residues" evidence="1">
    <location>
        <begin position="148"/>
        <end position="158"/>
    </location>
</feature>
<feature type="compositionally biased region" description="Polar residues" evidence="1">
    <location>
        <begin position="88"/>
        <end position="98"/>
    </location>
</feature>
<accession>A0A7R9KQ67</accession>
<dbReference type="PANTHER" id="PTHR45662">
    <property type="entry name" value="PHOSPHATIDYLINOSITIDE PHOSPHATASE SAC1"/>
    <property type="match status" value="1"/>
</dbReference>
<proteinExistence type="predicted"/>
<protein>
    <recommendedName>
        <fullName evidence="2">SAC domain-containing protein</fullName>
    </recommendedName>
</protein>
<evidence type="ECO:0000313" key="4">
    <source>
        <dbReference type="Proteomes" id="UP000759131"/>
    </source>
</evidence>
<feature type="non-terminal residue" evidence="3">
    <location>
        <position position="1"/>
    </location>
</feature>
<dbReference type="PANTHER" id="PTHR45662:SF8">
    <property type="entry name" value="PHOSPHATIDYLINOSITIDE PHOSPHATASE SAC2"/>
    <property type="match status" value="1"/>
</dbReference>
<dbReference type="Pfam" id="PF02383">
    <property type="entry name" value="Syja_N"/>
    <property type="match status" value="1"/>
</dbReference>
<sequence>SDNASYESFVCHGLVYGLIGVFQSDKLVLIKESQSIGDLPHNHNVFKIRKIAIISLSAAEPIAADIALDPCSSHNCTKPVSDPLATEGQPTPATTTELAAQSQTQPTAAAPPHQPSSGVQKTWNQIKWTASHVKPRVVARINPNNQNESKDKTEKRLIDVRTRSPPELYKMFTETESFYYSLSGDLTNSQQRQQKLSDEKSCQQ</sequence>
<keyword evidence="4" id="KW-1185">Reference proteome</keyword>
<name>A0A7R9KQ67_9ACAR</name>
<feature type="domain" description="SAC" evidence="2">
    <location>
        <begin position="16"/>
        <end position="197"/>
    </location>
</feature>
<dbReference type="InterPro" id="IPR002013">
    <property type="entry name" value="SAC_dom"/>
</dbReference>
<dbReference type="GO" id="GO:0046856">
    <property type="term" value="P:phosphatidylinositol dephosphorylation"/>
    <property type="evidence" value="ECO:0007669"/>
    <property type="project" value="TreeGrafter"/>
</dbReference>
<dbReference type="GO" id="GO:0005769">
    <property type="term" value="C:early endosome"/>
    <property type="evidence" value="ECO:0007669"/>
    <property type="project" value="TreeGrafter"/>
</dbReference>
<dbReference type="GO" id="GO:0045334">
    <property type="term" value="C:clathrin-coated endocytic vesicle"/>
    <property type="evidence" value="ECO:0007669"/>
    <property type="project" value="TreeGrafter"/>
</dbReference>
<reference evidence="3" key="1">
    <citation type="submission" date="2020-11" db="EMBL/GenBank/DDBJ databases">
        <authorList>
            <person name="Tran Van P."/>
        </authorList>
    </citation>
    <scope>NUCLEOTIDE SEQUENCE</scope>
</reference>
<evidence type="ECO:0000313" key="3">
    <source>
        <dbReference type="EMBL" id="CAD7625950.1"/>
    </source>
</evidence>
<evidence type="ECO:0000256" key="1">
    <source>
        <dbReference type="SAM" id="MobiDB-lite"/>
    </source>
</evidence>
<feature type="region of interest" description="Disordered" evidence="1">
    <location>
        <begin position="79"/>
        <end position="121"/>
    </location>
</feature>
<dbReference type="GO" id="GO:0043812">
    <property type="term" value="F:phosphatidylinositol-4-phosphate phosphatase activity"/>
    <property type="evidence" value="ECO:0007669"/>
    <property type="project" value="TreeGrafter"/>
</dbReference>
<dbReference type="Proteomes" id="UP000759131">
    <property type="component" value="Unassembled WGS sequence"/>
</dbReference>
<feature type="compositionally biased region" description="Low complexity" evidence="1">
    <location>
        <begin position="99"/>
        <end position="117"/>
    </location>
</feature>
<organism evidence="3">
    <name type="scientific">Medioppia subpectinata</name>
    <dbReference type="NCBI Taxonomy" id="1979941"/>
    <lineage>
        <taxon>Eukaryota</taxon>
        <taxon>Metazoa</taxon>
        <taxon>Ecdysozoa</taxon>
        <taxon>Arthropoda</taxon>
        <taxon>Chelicerata</taxon>
        <taxon>Arachnida</taxon>
        <taxon>Acari</taxon>
        <taxon>Acariformes</taxon>
        <taxon>Sarcoptiformes</taxon>
        <taxon>Oribatida</taxon>
        <taxon>Brachypylina</taxon>
        <taxon>Oppioidea</taxon>
        <taxon>Oppiidae</taxon>
        <taxon>Medioppia</taxon>
    </lineage>
</organism>
<gene>
    <name evidence="3" type="ORF">OSB1V03_LOCUS6383</name>
</gene>
<dbReference type="OrthoDB" id="405996at2759"/>
<dbReference type="GO" id="GO:2001135">
    <property type="term" value="P:regulation of endocytic recycling"/>
    <property type="evidence" value="ECO:0007669"/>
    <property type="project" value="TreeGrafter"/>
</dbReference>